<dbReference type="AlphaFoldDB" id="A0ABD1DFR7"/>
<feature type="non-terminal residue" evidence="2">
    <location>
        <position position="1"/>
    </location>
</feature>
<dbReference type="Proteomes" id="UP001562425">
    <property type="component" value="Unassembled WGS sequence"/>
</dbReference>
<feature type="region of interest" description="Disordered" evidence="1">
    <location>
        <begin position="83"/>
        <end position="110"/>
    </location>
</feature>
<evidence type="ECO:0000313" key="3">
    <source>
        <dbReference type="Proteomes" id="UP001562425"/>
    </source>
</evidence>
<comment type="caution">
    <text evidence="2">The sequence shown here is derived from an EMBL/GenBank/DDBJ whole genome shotgun (WGS) entry which is preliminary data.</text>
</comment>
<dbReference type="EMBL" id="JBEHCU010005867">
    <property type="protein sequence ID" value="KAL1398529.1"/>
    <property type="molecule type" value="Genomic_DNA"/>
</dbReference>
<protein>
    <submittedName>
        <fullName evidence="2">Uncharacterized protein</fullName>
    </submittedName>
</protein>
<feature type="compositionally biased region" description="Polar residues" evidence="1">
    <location>
        <begin position="88"/>
        <end position="102"/>
    </location>
</feature>
<name>A0ABD1DFR7_CULPP</name>
<gene>
    <name evidence="2" type="ORF">pipiens_008888</name>
</gene>
<feature type="region of interest" description="Disordered" evidence="1">
    <location>
        <begin position="150"/>
        <end position="173"/>
    </location>
</feature>
<accession>A0ABD1DFR7</accession>
<organism evidence="2 3">
    <name type="scientific">Culex pipiens pipiens</name>
    <name type="common">Northern house mosquito</name>
    <dbReference type="NCBI Taxonomy" id="38569"/>
    <lineage>
        <taxon>Eukaryota</taxon>
        <taxon>Metazoa</taxon>
        <taxon>Ecdysozoa</taxon>
        <taxon>Arthropoda</taxon>
        <taxon>Hexapoda</taxon>
        <taxon>Insecta</taxon>
        <taxon>Pterygota</taxon>
        <taxon>Neoptera</taxon>
        <taxon>Endopterygota</taxon>
        <taxon>Diptera</taxon>
        <taxon>Nematocera</taxon>
        <taxon>Culicoidea</taxon>
        <taxon>Culicidae</taxon>
        <taxon>Culicinae</taxon>
        <taxon>Culicini</taxon>
        <taxon>Culex</taxon>
        <taxon>Culex</taxon>
    </lineage>
</organism>
<evidence type="ECO:0000256" key="1">
    <source>
        <dbReference type="SAM" id="MobiDB-lite"/>
    </source>
</evidence>
<keyword evidence="3" id="KW-1185">Reference proteome</keyword>
<proteinExistence type="predicted"/>
<reference evidence="2 3" key="1">
    <citation type="submission" date="2024-05" db="EMBL/GenBank/DDBJ databases">
        <title>Culex pipiens pipiens assembly and annotation.</title>
        <authorList>
            <person name="Alout H."/>
            <person name="Durand T."/>
        </authorList>
    </citation>
    <scope>NUCLEOTIDE SEQUENCE [LARGE SCALE GENOMIC DNA]</scope>
    <source>
        <strain evidence="2">HA-2024</strain>
        <tissue evidence="2">Whole body</tissue>
    </source>
</reference>
<evidence type="ECO:0000313" key="2">
    <source>
        <dbReference type="EMBL" id="KAL1398529.1"/>
    </source>
</evidence>
<sequence>NEKTSGGAAGRTICCRSIDGRILSTRASKTTKRVWNLRCSDQHLLANYDSRSEHVILPKVPRKSRTRYKDGIIVPYEMQSPEFEKSSESTPVVSVAPTSQPKRTCKSRTGDCPSMVETKYLLQEIPKINQELAEKLRAGETSVEMLATKTLRGRKPEQQNEEPAPEIVGKLKA</sequence>